<dbReference type="PROSITE" id="PS50977">
    <property type="entry name" value="HTH_TETR_2"/>
    <property type="match status" value="1"/>
</dbReference>
<gene>
    <name evidence="6" type="ORF">DN069_26670</name>
</gene>
<dbReference type="PANTHER" id="PTHR30055:SF225">
    <property type="entry name" value="TRANSCRIPTIONAL REGULATORY PROTEIN-RELATED"/>
    <property type="match status" value="1"/>
</dbReference>
<evidence type="ECO:0000256" key="3">
    <source>
        <dbReference type="ARBA" id="ARBA00023163"/>
    </source>
</evidence>
<evidence type="ECO:0000259" key="5">
    <source>
        <dbReference type="PROSITE" id="PS50977"/>
    </source>
</evidence>
<keyword evidence="7" id="KW-1185">Reference proteome</keyword>
<evidence type="ECO:0000256" key="4">
    <source>
        <dbReference type="PROSITE-ProRule" id="PRU00335"/>
    </source>
</evidence>
<dbReference type="InterPro" id="IPR001647">
    <property type="entry name" value="HTH_TetR"/>
</dbReference>
<dbReference type="Pfam" id="PF00440">
    <property type="entry name" value="TetR_N"/>
    <property type="match status" value="1"/>
</dbReference>
<evidence type="ECO:0000256" key="2">
    <source>
        <dbReference type="ARBA" id="ARBA00023125"/>
    </source>
</evidence>
<name>A0A2X0K4S8_9ACTN</name>
<reference evidence="6 7" key="1">
    <citation type="submission" date="2018-06" db="EMBL/GenBank/DDBJ databases">
        <title>Streptacidiphilus pinicola sp. nov., isolated from pine grove soil.</title>
        <authorList>
            <person name="Roh S.G."/>
            <person name="Park S."/>
            <person name="Kim M.-K."/>
            <person name="Yun B.-R."/>
            <person name="Park J."/>
            <person name="Kim M.J."/>
            <person name="Kim Y.S."/>
            <person name="Kim S.B."/>
        </authorList>
    </citation>
    <scope>NUCLEOTIDE SEQUENCE [LARGE SCALE GENOMIC DNA]</scope>
    <source>
        <strain evidence="6 7">MMS16-CNU450</strain>
    </source>
</reference>
<keyword evidence="1" id="KW-0805">Transcription regulation</keyword>
<feature type="DNA-binding region" description="H-T-H motif" evidence="4">
    <location>
        <begin position="38"/>
        <end position="57"/>
    </location>
</feature>
<feature type="domain" description="HTH tetR-type" evidence="5">
    <location>
        <begin position="15"/>
        <end position="75"/>
    </location>
</feature>
<evidence type="ECO:0000313" key="7">
    <source>
        <dbReference type="Proteomes" id="UP000248889"/>
    </source>
</evidence>
<dbReference type="InterPro" id="IPR009057">
    <property type="entry name" value="Homeodomain-like_sf"/>
</dbReference>
<comment type="caution">
    <text evidence="6">The sequence shown here is derived from an EMBL/GenBank/DDBJ whole genome shotgun (WGS) entry which is preliminary data.</text>
</comment>
<keyword evidence="2 4" id="KW-0238">DNA-binding</keyword>
<evidence type="ECO:0000256" key="1">
    <source>
        <dbReference type="ARBA" id="ARBA00023015"/>
    </source>
</evidence>
<dbReference type="OrthoDB" id="9796019at2"/>
<dbReference type="Gene3D" id="1.10.10.60">
    <property type="entry name" value="Homeodomain-like"/>
    <property type="match status" value="1"/>
</dbReference>
<dbReference type="Pfam" id="PF16859">
    <property type="entry name" value="TetR_C_11"/>
    <property type="match status" value="1"/>
</dbReference>
<keyword evidence="3" id="KW-0804">Transcription</keyword>
<dbReference type="InterPro" id="IPR036271">
    <property type="entry name" value="Tet_transcr_reg_TetR-rel_C_sf"/>
</dbReference>
<dbReference type="SUPFAM" id="SSF46689">
    <property type="entry name" value="Homeodomain-like"/>
    <property type="match status" value="1"/>
</dbReference>
<evidence type="ECO:0000313" key="6">
    <source>
        <dbReference type="EMBL" id="RAG82559.1"/>
    </source>
</evidence>
<dbReference type="Proteomes" id="UP000248889">
    <property type="component" value="Unassembled WGS sequence"/>
</dbReference>
<dbReference type="InterPro" id="IPR011075">
    <property type="entry name" value="TetR_C"/>
</dbReference>
<dbReference type="SUPFAM" id="SSF48498">
    <property type="entry name" value="Tetracyclin repressor-like, C-terminal domain"/>
    <property type="match status" value="1"/>
</dbReference>
<proteinExistence type="predicted"/>
<organism evidence="6 7">
    <name type="scientific">Streptacidiphilus pinicola</name>
    <dbReference type="NCBI Taxonomy" id="2219663"/>
    <lineage>
        <taxon>Bacteria</taxon>
        <taxon>Bacillati</taxon>
        <taxon>Actinomycetota</taxon>
        <taxon>Actinomycetes</taxon>
        <taxon>Kitasatosporales</taxon>
        <taxon>Streptomycetaceae</taxon>
        <taxon>Streptacidiphilus</taxon>
    </lineage>
</organism>
<dbReference type="AlphaFoldDB" id="A0A2X0K4S8"/>
<dbReference type="Gene3D" id="1.10.357.10">
    <property type="entry name" value="Tetracycline Repressor, domain 2"/>
    <property type="match status" value="1"/>
</dbReference>
<protein>
    <submittedName>
        <fullName evidence="6">TetR family transcriptional regulator</fullName>
    </submittedName>
</protein>
<dbReference type="EMBL" id="QKYN01000111">
    <property type="protein sequence ID" value="RAG82559.1"/>
    <property type="molecule type" value="Genomic_DNA"/>
</dbReference>
<sequence length="205" mass="21876">MRRTTTAVAIRRRGPTLERAIFEATLEQLIASGYARLSMEAVATAAQTGKASLYRRWGSKEQLVLDALSASLPPAAQPPDTGSLRGDLLAVIAGLRALMTSRTGCAARAVISELDHERAAAFTGLVHQQILDPAHLLLAQVVQAAAERGEVRPEAATATVLDIVPAMMMYRSKTRPGGFIEQDAQALVDEVLLPVLLRSARLGEG</sequence>
<dbReference type="InterPro" id="IPR050109">
    <property type="entry name" value="HTH-type_TetR-like_transc_reg"/>
</dbReference>
<dbReference type="GO" id="GO:0003700">
    <property type="term" value="F:DNA-binding transcription factor activity"/>
    <property type="evidence" value="ECO:0007669"/>
    <property type="project" value="TreeGrafter"/>
</dbReference>
<dbReference type="GO" id="GO:0000976">
    <property type="term" value="F:transcription cis-regulatory region binding"/>
    <property type="evidence" value="ECO:0007669"/>
    <property type="project" value="TreeGrafter"/>
</dbReference>
<dbReference type="PANTHER" id="PTHR30055">
    <property type="entry name" value="HTH-TYPE TRANSCRIPTIONAL REGULATOR RUTR"/>
    <property type="match status" value="1"/>
</dbReference>
<accession>A0A2X0K4S8</accession>